<evidence type="ECO:0000256" key="2">
    <source>
        <dbReference type="SAM" id="MobiDB-lite"/>
    </source>
</evidence>
<dbReference type="PANTHER" id="PTHR14882">
    <property type="entry name" value="COILED-COIL DOMAIN-CONTAINING 74A"/>
    <property type="match status" value="1"/>
</dbReference>
<dbReference type="EMBL" id="OV696686">
    <property type="protein sequence ID" value="CAH1230527.1"/>
    <property type="molecule type" value="Genomic_DNA"/>
</dbReference>
<dbReference type="PANTHER" id="PTHR14882:SF1">
    <property type="entry name" value="CCDC92 DOMAIN-CONTAINING PROTEIN"/>
    <property type="match status" value="1"/>
</dbReference>
<keyword evidence="5" id="KW-1185">Reference proteome</keyword>
<evidence type="ECO:0000313" key="5">
    <source>
        <dbReference type="Proteomes" id="UP000838412"/>
    </source>
</evidence>
<feature type="region of interest" description="Disordered" evidence="2">
    <location>
        <begin position="175"/>
        <end position="312"/>
    </location>
</feature>
<keyword evidence="1" id="KW-0175">Coiled coil</keyword>
<proteinExistence type="predicted"/>
<reference evidence="4" key="1">
    <citation type="submission" date="2022-01" db="EMBL/GenBank/DDBJ databases">
        <authorList>
            <person name="Braso-Vives M."/>
        </authorList>
    </citation>
    <scope>NUCLEOTIDE SEQUENCE</scope>
</reference>
<feature type="compositionally biased region" description="Basic and acidic residues" evidence="2">
    <location>
        <begin position="390"/>
        <end position="400"/>
    </location>
</feature>
<name>A0A8J9VL71_BRALA</name>
<dbReference type="Proteomes" id="UP000838412">
    <property type="component" value="Chromosome 1"/>
</dbReference>
<dbReference type="OMA" id="QTRTKEH"/>
<organism evidence="4 5">
    <name type="scientific">Branchiostoma lanceolatum</name>
    <name type="common">Common lancelet</name>
    <name type="synonym">Amphioxus lanceolatum</name>
    <dbReference type="NCBI Taxonomy" id="7740"/>
    <lineage>
        <taxon>Eukaryota</taxon>
        <taxon>Metazoa</taxon>
        <taxon>Chordata</taxon>
        <taxon>Cephalochordata</taxon>
        <taxon>Leptocardii</taxon>
        <taxon>Amphioxiformes</taxon>
        <taxon>Branchiostomatidae</taxon>
        <taxon>Branchiostoma</taxon>
    </lineage>
</organism>
<dbReference type="AlphaFoldDB" id="A0A8J9VL71"/>
<gene>
    <name evidence="4" type="primary">CCDC92</name>
    <name evidence="4" type="ORF">BLAG_LOCUS1074</name>
</gene>
<feature type="domain" description="CCDC92/74 N-terminal" evidence="3">
    <location>
        <begin position="6"/>
        <end position="58"/>
    </location>
</feature>
<sequence length="400" mass="44012">MPASVEDQLRSAESALSFLRDEHSRTLSGLHEEIDRLQTRCKELTFSLTLQSSQSQTRTKEHNSLQHGVKKSWRKQLFDPDSVLSHPVFTMTARDSVVSRGAPDSARTAVGQEWEQLQSLIEEKEKKIYYLERELRLREDSYLAELARKNRQVALLTRRLHSRPAAIVQISTTPRVVRKTKARKASDDANHAGEESVSESVSANGSSDDHSILQKKSTQTRLPSLSTSLPSFPPQDRTMSAVARRGKAGSAHVYTGGRANGKPSPAVKPDVDHSSRQSSAKTTRSQRVSASSTASRKPPQQGGGKGHQPSPFIVDIPTELFLQIRPAPAILPPIAGRGRHAWRTRRGRSIQAPLAKHREVETTERPQKPPPPAVESIAVGTVASPGTEVKPVEQSRADCS</sequence>
<feature type="compositionally biased region" description="Low complexity" evidence="2">
    <location>
        <begin position="217"/>
        <end position="230"/>
    </location>
</feature>
<dbReference type="InterPro" id="IPR039496">
    <property type="entry name" value="CCDC92/74_N"/>
</dbReference>
<evidence type="ECO:0000313" key="4">
    <source>
        <dbReference type="EMBL" id="CAH1230527.1"/>
    </source>
</evidence>
<evidence type="ECO:0000256" key="1">
    <source>
        <dbReference type="ARBA" id="ARBA00023054"/>
    </source>
</evidence>
<feature type="compositionally biased region" description="Polar residues" evidence="2">
    <location>
        <begin position="276"/>
        <end position="295"/>
    </location>
</feature>
<accession>A0A8J9VL71</accession>
<dbReference type="InterPro" id="IPR040370">
    <property type="entry name" value="CCDC74A/CCDC74B/CCDC92"/>
</dbReference>
<evidence type="ECO:0000259" key="3">
    <source>
        <dbReference type="Pfam" id="PF14916"/>
    </source>
</evidence>
<dbReference type="OrthoDB" id="10033866at2759"/>
<feature type="compositionally biased region" description="Basic and acidic residues" evidence="2">
    <location>
        <begin position="356"/>
        <end position="367"/>
    </location>
</feature>
<dbReference type="Pfam" id="PF14916">
    <property type="entry name" value="CCDC92"/>
    <property type="match status" value="1"/>
</dbReference>
<protein>
    <submittedName>
        <fullName evidence="4">CCDC92 protein</fullName>
    </submittedName>
</protein>
<feature type="compositionally biased region" description="Basic and acidic residues" evidence="2">
    <location>
        <begin position="184"/>
        <end position="194"/>
    </location>
</feature>
<feature type="region of interest" description="Disordered" evidence="2">
    <location>
        <begin position="351"/>
        <end position="400"/>
    </location>
</feature>